<dbReference type="Gene3D" id="2.60.120.260">
    <property type="entry name" value="Galactose-binding domain-like"/>
    <property type="match status" value="1"/>
</dbReference>
<dbReference type="HOGENOM" id="CLU_009935_2_1_0"/>
<accession>E8U9G8</accession>
<dbReference type="InterPro" id="IPR017853">
    <property type="entry name" value="GH"/>
</dbReference>
<dbReference type="eggNOG" id="COG3250">
    <property type="taxonomic scope" value="Bacteria"/>
</dbReference>
<feature type="domain" description="Glycoside hydrolase family 2 catalytic" evidence="1">
    <location>
        <begin position="286"/>
        <end position="576"/>
    </location>
</feature>
<dbReference type="GO" id="GO:0004553">
    <property type="term" value="F:hydrolase activity, hydrolyzing O-glycosyl compounds"/>
    <property type="evidence" value="ECO:0007669"/>
    <property type="project" value="InterPro"/>
</dbReference>
<gene>
    <name evidence="2" type="ordered locus">Deima_2064</name>
</gene>
<keyword evidence="2" id="KW-0378">Hydrolase</keyword>
<proteinExistence type="predicted"/>
<keyword evidence="3" id="KW-1185">Reference proteome</keyword>
<reference evidence="2 3" key="1">
    <citation type="journal article" date="2011" name="Stand. Genomic Sci.">
        <title>Complete genome sequence of Deinococcus maricopensis type strain (LB-34).</title>
        <authorList>
            <person name="Pukall R."/>
            <person name="Zeytun A."/>
            <person name="Lucas S."/>
            <person name="Lapidus A."/>
            <person name="Hammon N."/>
            <person name="Deshpande S."/>
            <person name="Nolan M."/>
            <person name="Cheng J.F."/>
            <person name="Pitluck S."/>
            <person name="Liolios K."/>
            <person name="Pagani I."/>
            <person name="Mikhailova N."/>
            <person name="Ivanova N."/>
            <person name="Mavromatis K."/>
            <person name="Pati A."/>
            <person name="Tapia R."/>
            <person name="Han C."/>
            <person name="Goodwin L."/>
            <person name="Chen A."/>
            <person name="Palaniappan K."/>
            <person name="Land M."/>
            <person name="Hauser L."/>
            <person name="Chang Y.J."/>
            <person name="Jeffries C.D."/>
            <person name="Brambilla E.M."/>
            <person name="Rohde M."/>
            <person name="Goker M."/>
            <person name="Detter J.C."/>
            <person name="Woyke T."/>
            <person name="Bristow J."/>
            <person name="Eisen J.A."/>
            <person name="Markowitz V."/>
            <person name="Hugenholtz P."/>
            <person name="Kyrpides N.C."/>
            <person name="Klenk H.P."/>
        </authorList>
    </citation>
    <scope>NUCLEOTIDE SEQUENCE [LARGE SCALE GENOMIC DNA]</scope>
    <source>
        <strain evidence="3">DSM 21211 / LMG 22137 / NRRL B-23946 / LB-34</strain>
    </source>
</reference>
<dbReference type="RefSeq" id="WP_013557212.1">
    <property type="nucleotide sequence ID" value="NC_014958.1"/>
</dbReference>
<dbReference type="SUPFAM" id="SSF49785">
    <property type="entry name" value="Galactose-binding domain-like"/>
    <property type="match status" value="1"/>
</dbReference>
<dbReference type="SUPFAM" id="SSF51445">
    <property type="entry name" value="(Trans)glycosidases"/>
    <property type="match status" value="1"/>
</dbReference>
<dbReference type="InterPro" id="IPR006103">
    <property type="entry name" value="Glyco_hydro_2_cat"/>
</dbReference>
<dbReference type="InterPro" id="IPR036156">
    <property type="entry name" value="Beta-gal/glucu_dom_sf"/>
</dbReference>
<evidence type="ECO:0000259" key="1">
    <source>
        <dbReference type="Pfam" id="PF02836"/>
    </source>
</evidence>
<dbReference type="AlphaFoldDB" id="E8U9G8"/>
<evidence type="ECO:0000313" key="2">
    <source>
        <dbReference type="EMBL" id="ADV67707.1"/>
    </source>
</evidence>
<dbReference type="OrthoDB" id="9762066at2"/>
<dbReference type="Pfam" id="PF02836">
    <property type="entry name" value="Glyco_hydro_2_C"/>
    <property type="match status" value="1"/>
</dbReference>
<dbReference type="PANTHER" id="PTHR42732">
    <property type="entry name" value="BETA-GALACTOSIDASE"/>
    <property type="match status" value="1"/>
</dbReference>
<dbReference type="Proteomes" id="UP000008635">
    <property type="component" value="Chromosome"/>
</dbReference>
<dbReference type="Gene3D" id="3.20.20.80">
    <property type="entry name" value="Glycosidases"/>
    <property type="match status" value="1"/>
</dbReference>
<dbReference type="KEGG" id="dmr:Deima_2064"/>
<dbReference type="EMBL" id="CP002454">
    <property type="protein sequence ID" value="ADV67707.1"/>
    <property type="molecule type" value="Genomic_DNA"/>
</dbReference>
<organism evidence="2 3">
    <name type="scientific">Deinococcus maricopensis (strain DSM 21211 / LMG 22137 / NRRL B-23946 / LB-34)</name>
    <dbReference type="NCBI Taxonomy" id="709986"/>
    <lineage>
        <taxon>Bacteria</taxon>
        <taxon>Thermotogati</taxon>
        <taxon>Deinococcota</taxon>
        <taxon>Deinococci</taxon>
        <taxon>Deinococcales</taxon>
        <taxon>Deinococcaceae</taxon>
        <taxon>Deinococcus</taxon>
    </lineage>
</organism>
<name>E8U9G8_DEIML</name>
<protein>
    <submittedName>
        <fullName evidence="2">Glycoside hydrolase family 2 sugar binding protein</fullName>
    </submittedName>
</protein>
<reference evidence="3" key="2">
    <citation type="submission" date="2011-01" db="EMBL/GenBank/DDBJ databases">
        <title>The complete genome of Deinococcus maricopensis DSM 21211.</title>
        <authorList>
            <consortium name="US DOE Joint Genome Institute (JGI-PGF)"/>
            <person name="Lucas S."/>
            <person name="Copeland A."/>
            <person name="Lapidus A."/>
            <person name="Goodwin L."/>
            <person name="Pitluck S."/>
            <person name="Kyrpides N."/>
            <person name="Mavromatis K."/>
            <person name="Pagani I."/>
            <person name="Ivanova N."/>
            <person name="Ovchinnikova G."/>
            <person name="Zeytun A."/>
            <person name="Detter J.C."/>
            <person name="Han C."/>
            <person name="Land M."/>
            <person name="Hauser L."/>
            <person name="Markowitz V."/>
            <person name="Cheng J.-F."/>
            <person name="Hugenholtz P."/>
            <person name="Woyke T."/>
            <person name="Wu D."/>
            <person name="Pukall R."/>
            <person name="Gehrich-Schroeter G."/>
            <person name="Brambilla E."/>
            <person name="Klenk H.-P."/>
            <person name="Eisen J.A."/>
        </authorList>
    </citation>
    <scope>NUCLEOTIDE SEQUENCE [LARGE SCALE GENOMIC DNA]</scope>
    <source>
        <strain evidence="3">DSM 21211 / LMG 22137 / NRRL B-23946 / LB-34</strain>
    </source>
</reference>
<dbReference type="STRING" id="709986.Deima_2064"/>
<dbReference type="InterPro" id="IPR051913">
    <property type="entry name" value="GH2_Domain-Containing"/>
</dbReference>
<dbReference type="GO" id="GO:0005975">
    <property type="term" value="P:carbohydrate metabolic process"/>
    <property type="evidence" value="ECO:0007669"/>
    <property type="project" value="InterPro"/>
</dbReference>
<sequence length="631" mass="72186">MTTYSIHPNPLLERAHWRDLGGAWDFAYDDQAAWAEPDDVTFDRVIQVPFSPETPASGIHDTGFHPVAWYRCRVDLTADEQGRPLLLHFGAVDYHARVWVNGDLVAEHFGGHTPFTAYVTGAARGETSLEIVVRAFDDPHDLTKPRGKQDWQLEPHSIWYPRTTGIWQPVWLECVPTTRIAELRWSSFMDAWEIGVDAHIEGPLRDNMQLRVRLEHEGALIADDRYTLRWPEVTRRIALPDPGIDDFRNELLWSPNHPTLIDATVELLVDGEVVDRVLSYTAIRSVSVQGRRFLLNGRPYYLKMVLDQGYWEQGGLTATDDELRRDVELIRQMGFNGARKHQKVENPRWLYWCDVYGLLVWEEMPSPYRFTTRAVEDLTREWTEVLRRDMSHPSIVAWVPLNESWGVPDLPTNAAHRDYVRTLYHLTRTLDPTRPVIGNDGWEHVATDIVGVHDYSAEPAALVRRYADTEAVNLTFERQRPGDRALTLEGFQVTGQPVVLSEFGGIAFIPGGQPGWGYSEAMDEQSFMDAYEDLMSAVYACEGLSGFCYTQFTDTYQERNGLLFMDRSPKADMFAIARATQGSRTPREMSVDPQMNPYGYSLRWRERLARLEAEDLSSQAPPEPVGRGEDD</sequence>
<dbReference type="InterPro" id="IPR008979">
    <property type="entry name" value="Galactose-bd-like_sf"/>
</dbReference>
<dbReference type="PANTHER" id="PTHR42732:SF2">
    <property type="entry name" value="BETA-MANNOSIDASE"/>
    <property type="match status" value="1"/>
</dbReference>
<evidence type="ECO:0000313" key="3">
    <source>
        <dbReference type="Proteomes" id="UP000008635"/>
    </source>
</evidence>
<dbReference type="SUPFAM" id="SSF49303">
    <property type="entry name" value="beta-Galactosidase/glucuronidase domain"/>
    <property type="match status" value="1"/>
</dbReference>